<dbReference type="RefSeq" id="WP_231113610.1">
    <property type="nucleotide sequence ID" value="NZ_CP045484.1"/>
</dbReference>
<name>A0A7J9RWL6_SULOH</name>
<protein>
    <submittedName>
        <fullName evidence="1">Uncharacterized protein</fullName>
    </submittedName>
</protein>
<comment type="caution">
    <text evidence="1">The sequence shown here is derived from an EMBL/GenBank/DDBJ whole genome shotgun (WGS) entry which is preliminary data.</text>
</comment>
<evidence type="ECO:0000313" key="2">
    <source>
        <dbReference type="Proteomes" id="UP000582213"/>
    </source>
</evidence>
<dbReference type="AlphaFoldDB" id="A0A7J9RWL6"/>
<dbReference type="GeneID" id="42801770"/>
<sequence>MYFKIGLANLSDLAFCFDGFKVMGAWASRRDVLVRVVVAARFRVEGSGLVIREAGASATTIRSVVV</sequence>
<gene>
    <name evidence="1" type="ORF">HNQ62_002940</name>
</gene>
<dbReference type="EMBL" id="JACHFY010000048">
    <property type="protein sequence ID" value="MBB5255165.1"/>
    <property type="molecule type" value="Genomic_DNA"/>
</dbReference>
<evidence type="ECO:0000313" key="1">
    <source>
        <dbReference type="EMBL" id="MBB5255165.1"/>
    </source>
</evidence>
<organism evidence="1 2">
    <name type="scientific">Sulfurisphaera ohwakuensis</name>
    <dbReference type="NCBI Taxonomy" id="69656"/>
    <lineage>
        <taxon>Archaea</taxon>
        <taxon>Thermoproteota</taxon>
        <taxon>Thermoprotei</taxon>
        <taxon>Sulfolobales</taxon>
        <taxon>Sulfolobaceae</taxon>
        <taxon>Sulfurisphaera</taxon>
    </lineage>
</organism>
<accession>A0A7J9RWL6</accession>
<dbReference type="Proteomes" id="UP000582213">
    <property type="component" value="Unassembled WGS sequence"/>
</dbReference>
<reference evidence="1 2" key="1">
    <citation type="submission" date="2020-08" db="EMBL/GenBank/DDBJ databases">
        <title>Genomic Encyclopedia of Type Strains, Phase IV (KMG-IV): sequencing the most valuable type-strain genomes for metagenomic binning, comparative biology and taxonomic classification.</title>
        <authorList>
            <person name="Goeker M."/>
        </authorList>
    </citation>
    <scope>NUCLEOTIDE SEQUENCE [LARGE SCALE GENOMIC DNA]</scope>
    <source>
        <strain evidence="1 2">DSM 12421</strain>
    </source>
</reference>
<proteinExistence type="predicted"/>